<dbReference type="EMBL" id="AP023361">
    <property type="protein sequence ID" value="BCJ91605.1"/>
    <property type="molecule type" value="Genomic_DNA"/>
</dbReference>
<protein>
    <submittedName>
        <fullName evidence="1">Uncharacterized protein</fullName>
    </submittedName>
</protein>
<accession>A0A6S6QVK3</accession>
<reference evidence="1 2" key="1">
    <citation type="submission" date="2020-08" db="EMBL/GenBank/DDBJ databases">
        <title>Genome sequence of Rhizobiales bacterium strain IZ6.</title>
        <authorList>
            <person name="Nakai R."/>
            <person name="Naganuma T."/>
        </authorList>
    </citation>
    <scope>NUCLEOTIDE SEQUENCE [LARGE SCALE GENOMIC DNA]</scope>
    <source>
        <strain evidence="1 2">IZ6</strain>
    </source>
</reference>
<gene>
    <name evidence="1" type="ORF">IZ6_23400</name>
</gene>
<sequence>MSDIVFQRIDVLTDGGSQEGRLALAEGQLVAVFVHVTPEETANGGGWFREAGFGPCSDLVAQVPPVFDSLEGAAAWIDERIQAGPLPG</sequence>
<dbReference type="RefSeq" id="WP_222875240.1">
    <property type="nucleotide sequence ID" value="NZ_AP023361.1"/>
</dbReference>
<name>A0A6S6QVK3_9HYPH</name>
<evidence type="ECO:0000313" key="1">
    <source>
        <dbReference type="EMBL" id="BCJ91605.1"/>
    </source>
</evidence>
<dbReference type="KEGG" id="tso:IZ6_23400"/>
<evidence type="ECO:0000313" key="2">
    <source>
        <dbReference type="Proteomes" id="UP000515317"/>
    </source>
</evidence>
<keyword evidence="2" id="KW-1185">Reference proteome</keyword>
<organism evidence="1 2">
    <name type="scientific">Terrihabitans soli</name>
    <dbReference type="NCBI Taxonomy" id="708113"/>
    <lineage>
        <taxon>Bacteria</taxon>
        <taxon>Pseudomonadati</taxon>
        <taxon>Pseudomonadota</taxon>
        <taxon>Alphaproteobacteria</taxon>
        <taxon>Hyphomicrobiales</taxon>
        <taxon>Terrihabitans</taxon>
    </lineage>
</organism>
<dbReference type="AlphaFoldDB" id="A0A6S6QVK3"/>
<dbReference type="Proteomes" id="UP000515317">
    <property type="component" value="Chromosome"/>
</dbReference>
<proteinExistence type="predicted"/>